<evidence type="ECO:0000256" key="2">
    <source>
        <dbReference type="ARBA" id="ARBA00018911"/>
    </source>
</evidence>
<keyword evidence="3" id="KW-0547">Nucleotide-binding</keyword>
<dbReference type="eggNOG" id="arCOG01078">
    <property type="taxonomic scope" value="Archaea"/>
</dbReference>
<dbReference type="KEGG" id="abi:Aboo_0905"/>
<dbReference type="SUPFAM" id="SSF55811">
    <property type="entry name" value="Nudix"/>
    <property type="match status" value="1"/>
</dbReference>
<dbReference type="EMBL" id="CP001941">
    <property type="protein sequence ID" value="ADD08714.1"/>
    <property type="molecule type" value="Genomic_DNA"/>
</dbReference>
<dbReference type="InterPro" id="IPR020476">
    <property type="entry name" value="Nudix_hydrolase"/>
</dbReference>
<name>B5IGY7_ACIB4</name>
<dbReference type="PROSITE" id="PS51462">
    <property type="entry name" value="NUDIX"/>
    <property type="match status" value="1"/>
</dbReference>
<comment type="similarity">
    <text evidence="1">Belongs to the Nudix hydrolase family.</text>
</comment>
<dbReference type="PRINTS" id="PR00502">
    <property type="entry name" value="NUDIXFAMILY"/>
</dbReference>
<sequence>MRRERSAGAVVFNPKIKKYLLLHYPTGHWDFPKGHVEKGEKDVEAAKREIFEETGLEIEILFGFNEIIKYHFKEHGMLIEKKVVYFLGITEKEEVRLSYEHDGYAWLSYEDALNRITYDLSKKVLMKAHLFLQNLGYSS</sequence>
<dbReference type="PANTHER" id="PTHR21340:SF0">
    <property type="entry name" value="BIS(5'-NUCLEOSYL)-TETRAPHOSPHATASE [ASYMMETRICAL]"/>
    <property type="match status" value="1"/>
</dbReference>
<gene>
    <name evidence="6" type="ordered locus">Aboo_0905</name>
</gene>
<evidence type="ECO:0000256" key="1">
    <source>
        <dbReference type="ARBA" id="ARBA00005582"/>
    </source>
</evidence>
<dbReference type="OrthoDB" id="25379at2157"/>
<evidence type="ECO:0000313" key="6">
    <source>
        <dbReference type="EMBL" id="ADD08714.1"/>
    </source>
</evidence>
<dbReference type="GO" id="GO:0006754">
    <property type="term" value="P:ATP biosynthetic process"/>
    <property type="evidence" value="ECO:0007669"/>
    <property type="project" value="TreeGrafter"/>
</dbReference>
<dbReference type="RefSeq" id="WP_008086425.1">
    <property type="nucleotide sequence ID" value="NC_013926.1"/>
</dbReference>
<dbReference type="AlphaFoldDB" id="B5IGY7"/>
<dbReference type="GO" id="GO:0000166">
    <property type="term" value="F:nucleotide binding"/>
    <property type="evidence" value="ECO:0007669"/>
    <property type="project" value="UniProtKB-KW"/>
</dbReference>
<evidence type="ECO:0000256" key="3">
    <source>
        <dbReference type="ARBA" id="ARBA00022741"/>
    </source>
</evidence>
<organism evidence="6 7">
    <name type="scientific">Aciduliprofundum boonei (strain DSM 19572 / T469)</name>
    <dbReference type="NCBI Taxonomy" id="439481"/>
    <lineage>
        <taxon>Archaea</taxon>
        <taxon>Methanobacteriati</taxon>
        <taxon>Thermoplasmatota</taxon>
        <taxon>DHVE2 group</taxon>
        <taxon>Candidatus Aciduliprofundum</taxon>
    </lineage>
</organism>
<evidence type="ECO:0000313" key="7">
    <source>
        <dbReference type="Proteomes" id="UP000001400"/>
    </source>
</evidence>
<dbReference type="InterPro" id="IPR015797">
    <property type="entry name" value="NUDIX_hydrolase-like_dom_sf"/>
</dbReference>
<protein>
    <recommendedName>
        <fullName evidence="2">Bis(5'-nucleosyl)-tetraphosphatase [asymmetrical]</fullName>
    </recommendedName>
    <alternativeName>
        <fullName evidence="5">Diadenosine 5',5'''-P1,P4-tetraphosphate asymmetrical hydrolase</fullName>
    </alternativeName>
</protein>
<dbReference type="InterPro" id="IPR003565">
    <property type="entry name" value="Tetra_PHTase"/>
</dbReference>
<evidence type="ECO:0000256" key="4">
    <source>
        <dbReference type="ARBA" id="ARBA00022801"/>
    </source>
</evidence>
<reference evidence="6" key="1">
    <citation type="submission" date="2010-02" db="EMBL/GenBank/DDBJ databases">
        <title>Complete sequence of Aciduliprofundum boonei T469.</title>
        <authorList>
            <consortium name="US DOE Joint Genome Institute"/>
            <person name="Lucas S."/>
            <person name="Copeland A."/>
            <person name="Lapidus A."/>
            <person name="Cheng J.-F."/>
            <person name="Bruce D."/>
            <person name="Goodwin L."/>
            <person name="Pitluck S."/>
            <person name="Saunders E."/>
            <person name="Detter J.C."/>
            <person name="Han C."/>
            <person name="Tapia R."/>
            <person name="Land M."/>
            <person name="Hauser L."/>
            <person name="Kyrpides N."/>
            <person name="Mikhailova N."/>
            <person name="Flores G."/>
            <person name="Reysenbach A.-L."/>
            <person name="Woyke T."/>
        </authorList>
    </citation>
    <scope>NUCLEOTIDE SEQUENCE</scope>
    <source>
        <strain evidence="6">T469</strain>
    </source>
</reference>
<dbReference type="GO" id="GO:0006167">
    <property type="term" value="P:AMP biosynthetic process"/>
    <property type="evidence" value="ECO:0007669"/>
    <property type="project" value="TreeGrafter"/>
</dbReference>
<accession>B5IGY7</accession>
<dbReference type="InterPro" id="IPR000086">
    <property type="entry name" value="NUDIX_hydrolase_dom"/>
</dbReference>
<keyword evidence="7" id="KW-1185">Reference proteome</keyword>
<dbReference type="Pfam" id="PF00293">
    <property type="entry name" value="NUDIX"/>
    <property type="match status" value="1"/>
</dbReference>
<dbReference type="InterPro" id="IPR051325">
    <property type="entry name" value="Nudix_hydrolase_domain"/>
</dbReference>
<dbReference type="InterPro" id="IPR020084">
    <property type="entry name" value="NUDIX_hydrolase_CS"/>
</dbReference>
<dbReference type="PROSITE" id="PS00893">
    <property type="entry name" value="NUDIX_BOX"/>
    <property type="match status" value="1"/>
</dbReference>
<dbReference type="STRING" id="439481.Aboo_0905"/>
<evidence type="ECO:0000256" key="5">
    <source>
        <dbReference type="ARBA" id="ARBA00032644"/>
    </source>
</evidence>
<dbReference type="GeneID" id="8827856"/>
<dbReference type="PANTHER" id="PTHR21340">
    <property type="entry name" value="DIADENOSINE 5,5-P1,P4-TETRAPHOSPHATE PYROPHOSPHOHYDROLASE MUTT"/>
    <property type="match status" value="1"/>
</dbReference>
<proteinExistence type="inferred from homology"/>
<dbReference type="HOGENOM" id="CLU_037162_14_4_2"/>
<dbReference type="Gene3D" id="3.90.79.10">
    <property type="entry name" value="Nucleoside Triphosphate Pyrophosphohydrolase"/>
    <property type="match status" value="1"/>
</dbReference>
<keyword evidence="4 6" id="KW-0378">Hydrolase</keyword>
<dbReference type="GO" id="GO:0004081">
    <property type="term" value="F:bis(5'-nucleosyl)-tetraphosphatase (asymmetrical) activity"/>
    <property type="evidence" value="ECO:0007669"/>
    <property type="project" value="TreeGrafter"/>
</dbReference>
<dbReference type="Proteomes" id="UP000001400">
    <property type="component" value="Chromosome"/>
</dbReference>
<dbReference type="CDD" id="cd03428">
    <property type="entry name" value="NUDIX_Ap4A_Nudt2"/>
    <property type="match status" value="1"/>
</dbReference>